<evidence type="ECO:0008006" key="4">
    <source>
        <dbReference type="Google" id="ProtNLM"/>
    </source>
</evidence>
<reference evidence="2 3" key="1">
    <citation type="submission" date="2020-08" db="EMBL/GenBank/DDBJ databases">
        <title>Functional genomics of gut bacteria from endangered species of beetles.</title>
        <authorList>
            <person name="Carlos-Shanley C."/>
        </authorList>
    </citation>
    <scope>NUCLEOTIDE SEQUENCE [LARGE SCALE GENOMIC DNA]</scope>
    <source>
        <strain evidence="2 3">S00070</strain>
    </source>
</reference>
<dbReference type="Pfam" id="PF20498">
    <property type="entry name" value="DUF6728"/>
    <property type="match status" value="1"/>
</dbReference>
<dbReference type="EMBL" id="JACHKT010000026">
    <property type="protein sequence ID" value="MBB6004609.1"/>
    <property type="molecule type" value="Genomic_DNA"/>
</dbReference>
<proteinExistence type="predicted"/>
<comment type="caution">
    <text evidence="2">The sequence shown here is derived from an EMBL/GenBank/DDBJ whole genome shotgun (WGS) entry which is preliminary data.</text>
</comment>
<dbReference type="InterPro" id="IPR046615">
    <property type="entry name" value="DUF6728"/>
</dbReference>
<dbReference type="RefSeq" id="WP_184135717.1">
    <property type="nucleotide sequence ID" value="NZ_JACHKT010000026.1"/>
</dbReference>
<accession>A0A841ET80</accession>
<keyword evidence="1" id="KW-0472">Membrane</keyword>
<evidence type="ECO:0000256" key="1">
    <source>
        <dbReference type="SAM" id="Phobius"/>
    </source>
</evidence>
<keyword evidence="3" id="KW-1185">Reference proteome</keyword>
<evidence type="ECO:0000313" key="3">
    <source>
        <dbReference type="Proteomes" id="UP000524404"/>
    </source>
</evidence>
<gene>
    <name evidence="2" type="ORF">HNP25_003275</name>
</gene>
<feature type="transmembrane region" description="Helical" evidence="1">
    <location>
        <begin position="43"/>
        <end position="61"/>
    </location>
</feature>
<dbReference type="AlphaFoldDB" id="A0A841ET80"/>
<sequence length="62" mass="7429">MSKLKEQFKLGEAFGYFFRIFSKPDPSKPTNFNIKTMHVINKISILMFLMCLIVMIYRAFFR</sequence>
<protein>
    <recommendedName>
        <fullName evidence="4">DUF5808 domain-containing protein</fullName>
    </recommendedName>
</protein>
<keyword evidence="1" id="KW-1133">Transmembrane helix</keyword>
<organism evidence="2 3">
    <name type="scientific">Arcicella rosea</name>
    <dbReference type="NCBI Taxonomy" id="502909"/>
    <lineage>
        <taxon>Bacteria</taxon>
        <taxon>Pseudomonadati</taxon>
        <taxon>Bacteroidota</taxon>
        <taxon>Cytophagia</taxon>
        <taxon>Cytophagales</taxon>
        <taxon>Flectobacillaceae</taxon>
        <taxon>Arcicella</taxon>
    </lineage>
</organism>
<name>A0A841ET80_9BACT</name>
<dbReference type="Proteomes" id="UP000524404">
    <property type="component" value="Unassembled WGS sequence"/>
</dbReference>
<keyword evidence="1" id="KW-0812">Transmembrane</keyword>
<evidence type="ECO:0000313" key="2">
    <source>
        <dbReference type="EMBL" id="MBB6004609.1"/>
    </source>
</evidence>